<dbReference type="PROSITE" id="PS50082">
    <property type="entry name" value="WD_REPEATS_2"/>
    <property type="match status" value="5"/>
</dbReference>
<evidence type="ECO:0000259" key="9">
    <source>
        <dbReference type="Pfam" id="PF08154"/>
    </source>
</evidence>
<organism evidence="10 11">
    <name type="scientific">Phycomyces blakesleeanus (strain ATCC 8743b / DSM 1359 / FGSC 10004 / NBRC 33097 / NRRL 1555)</name>
    <dbReference type="NCBI Taxonomy" id="763407"/>
    <lineage>
        <taxon>Eukaryota</taxon>
        <taxon>Fungi</taxon>
        <taxon>Fungi incertae sedis</taxon>
        <taxon>Mucoromycota</taxon>
        <taxon>Mucoromycotina</taxon>
        <taxon>Mucoromycetes</taxon>
        <taxon>Mucorales</taxon>
        <taxon>Phycomycetaceae</taxon>
        <taxon>Phycomyces</taxon>
    </lineage>
</organism>
<dbReference type="GO" id="GO:0030687">
    <property type="term" value="C:preribosome, large subunit precursor"/>
    <property type="evidence" value="ECO:0007669"/>
    <property type="project" value="UniProtKB-UniRule"/>
</dbReference>
<feature type="domain" description="NLE" evidence="9">
    <location>
        <begin position="27"/>
        <end position="89"/>
    </location>
</feature>
<comment type="subcellular location">
    <subcellularLocation>
        <location evidence="6">Nucleus</location>
        <location evidence="6">Nucleolus</location>
    </subcellularLocation>
    <subcellularLocation>
        <location evidence="6">Nucleus</location>
        <location evidence="6">Nucleoplasm</location>
    </subcellularLocation>
</comment>
<keyword evidence="11" id="KW-1185">Reference proteome</keyword>
<dbReference type="RefSeq" id="XP_018291678.1">
    <property type="nucleotide sequence ID" value="XM_018431368.1"/>
</dbReference>
<evidence type="ECO:0000256" key="8">
    <source>
        <dbReference type="SAM" id="MobiDB-lite"/>
    </source>
</evidence>
<evidence type="ECO:0000256" key="4">
    <source>
        <dbReference type="ARBA" id="ARBA00022737"/>
    </source>
</evidence>
<comment type="similarity">
    <text evidence="6">Belongs to the WD repeat WDR12/YTM1 family.</text>
</comment>
<evidence type="ECO:0000313" key="10">
    <source>
        <dbReference type="EMBL" id="OAD73638.1"/>
    </source>
</evidence>
<feature type="repeat" description="WD" evidence="7">
    <location>
        <begin position="360"/>
        <end position="402"/>
    </location>
</feature>
<evidence type="ECO:0000256" key="6">
    <source>
        <dbReference type="HAMAP-Rule" id="MF_03029"/>
    </source>
</evidence>
<keyword evidence="4" id="KW-0677">Repeat</keyword>
<dbReference type="SMART" id="SM00320">
    <property type="entry name" value="WD40"/>
    <property type="match status" value="7"/>
</dbReference>
<dbReference type="PRINTS" id="PR00320">
    <property type="entry name" value="GPROTEINBRPT"/>
</dbReference>
<dbReference type="GO" id="GO:0005730">
    <property type="term" value="C:nucleolus"/>
    <property type="evidence" value="ECO:0007669"/>
    <property type="project" value="UniProtKB-SubCell"/>
</dbReference>
<feature type="region of interest" description="Disordered" evidence="8">
    <location>
        <begin position="245"/>
        <end position="265"/>
    </location>
</feature>
<gene>
    <name evidence="6" type="primary">YTM1</name>
    <name evidence="10" type="ORF">PHYBLDRAFT_145114</name>
</gene>
<dbReference type="CDD" id="cd00200">
    <property type="entry name" value="WD40"/>
    <property type="match status" value="1"/>
</dbReference>
<dbReference type="InterPro" id="IPR036322">
    <property type="entry name" value="WD40_repeat_dom_sf"/>
</dbReference>
<dbReference type="InterPro" id="IPR019775">
    <property type="entry name" value="WD40_repeat_CS"/>
</dbReference>
<keyword evidence="5 6" id="KW-0539">Nucleus</keyword>
<dbReference type="InterPro" id="IPR015943">
    <property type="entry name" value="WD40/YVTN_repeat-like_dom_sf"/>
</dbReference>
<evidence type="ECO:0000256" key="5">
    <source>
        <dbReference type="ARBA" id="ARBA00023242"/>
    </source>
</evidence>
<dbReference type="PROSITE" id="PS00678">
    <property type="entry name" value="WD_REPEATS_1"/>
    <property type="match status" value="2"/>
</dbReference>
<dbReference type="GO" id="GO:0043021">
    <property type="term" value="F:ribonucleoprotein complex binding"/>
    <property type="evidence" value="ECO:0007669"/>
    <property type="project" value="UniProtKB-UniRule"/>
</dbReference>
<evidence type="ECO:0000256" key="2">
    <source>
        <dbReference type="ARBA" id="ARBA00022552"/>
    </source>
</evidence>
<dbReference type="PANTHER" id="PTHR19855:SF11">
    <property type="entry name" value="RIBOSOME BIOGENESIS PROTEIN WDR12"/>
    <property type="match status" value="1"/>
</dbReference>
<dbReference type="OrthoDB" id="10251381at2759"/>
<dbReference type="PROSITE" id="PS50294">
    <property type="entry name" value="WD_REPEATS_REGION"/>
    <property type="match status" value="3"/>
</dbReference>
<dbReference type="GO" id="GO:0000466">
    <property type="term" value="P:maturation of 5.8S rRNA from tricistronic rRNA transcript (SSU-rRNA, 5.8S rRNA, LSU-rRNA)"/>
    <property type="evidence" value="ECO:0007669"/>
    <property type="project" value="UniProtKB-UniRule"/>
</dbReference>
<keyword evidence="1 6" id="KW-0690">Ribosome biogenesis</keyword>
<dbReference type="InterPro" id="IPR001680">
    <property type="entry name" value="WD40_rpt"/>
</dbReference>
<name>A0A162NEP6_PHYB8</name>
<dbReference type="STRING" id="763407.A0A162NEP6"/>
<comment type="subunit">
    <text evidence="6">Component of the NOP7 complex, composed of ERB1, NOP7 and YTM1. Within the NOP7 complex ERB1 appears to interact directly with NOP7 and YTM1. The NOP7 complex also associates with the 66S pre-ribosome.</text>
</comment>
<dbReference type="Proteomes" id="UP000077315">
    <property type="component" value="Unassembled WGS sequence"/>
</dbReference>
<dbReference type="Pfam" id="PF00400">
    <property type="entry name" value="WD40"/>
    <property type="match status" value="7"/>
</dbReference>
<evidence type="ECO:0000313" key="11">
    <source>
        <dbReference type="Proteomes" id="UP000077315"/>
    </source>
</evidence>
<dbReference type="AlphaFoldDB" id="A0A162NEP6"/>
<feature type="repeat" description="WD" evidence="7">
    <location>
        <begin position="273"/>
        <end position="315"/>
    </location>
</feature>
<dbReference type="GO" id="GO:0005654">
    <property type="term" value="C:nucleoplasm"/>
    <property type="evidence" value="ECO:0007669"/>
    <property type="project" value="UniProtKB-SubCell"/>
</dbReference>
<keyword evidence="3 7" id="KW-0853">WD repeat</keyword>
<dbReference type="Pfam" id="PF08154">
    <property type="entry name" value="NLE"/>
    <property type="match status" value="1"/>
</dbReference>
<dbReference type="HAMAP" id="MF_03029">
    <property type="entry name" value="WDR12"/>
    <property type="match status" value="1"/>
</dbReference>
<dbReference type="GeneID" id="28992274"/>
<feature type="repeat" description="WD" evidence="7">
    <location>
        <begin position="116"/>
        <end position="146"/>
    </location>
</feature>
<keyword evidence="2 6" id="KW-0698">rRNA processing</keyword>
<feature type="repeat" description="WD" evidence="7">
    <location>
        <begin position="315"/>
        <end position="356"/>
    </location>
</feature>
<dbReference type="InterPro" id="IPR028599">
    <property type="entry name" value="WDR12/Ytm1"/>
</dbReference>
<dbReference type="InParanoid" id="A0A162NEP6"/>
<protein>
    <recommendedName>
        <fullName evidence="6">Ribosome biogenesis protein YTM1</fullName>
    </recommendedName>
</protein>
<dbReference type="InterPro" id="IPR012972">
    <property type="entry name" value="NLE"/>
</dbReference>
<comment type="function">
    <text evidence="6">Component of the NOP7 complex, which is required for maturation of the 25S and 5.8S ribosomal RNAs and formation of the 60S ribosome.</text>
</comment>
<dbReference type="InterPro" id="IPR020472">
    <property type="entry name" value="WD40_PAC1"/>
</dbReference>
<dbReference type="SUPFAM" id="SSF50978">
    <property type="entry name" value="WD40 repeat-like"/>
    <property type="match status" value="1"/>
</dbReference>
<dbReference type="EMBL" id="KV440980">
    <property type="protein sequence ID" value="OAD73638.1"/>
    <property type="molecule type" value="Genomic_DNA"/>
</dbReference>
<sequence>MQERPEADGHSSSQATKPLYEKKKEQVQVRFVTKQEKYAISDAAILVPANFKRYGLSEIVNNLLNHEKPTPFDFLIDGEILRTSIADYLFSKSLSTENIITIEYVESMLPPTPLTAYQHDDWISSVKGRNGLFLTGSYDNNVRLWNTSGECIATLTGHSDSVKSVAFGSVDNSLVHAYSGSLDYSLLGWEYSTENDTSRIRYECKGHKAAIESVAVDSTNTYIASASADSTIKVWLAVEPVEDEPALEESAPKKRKKTEKKSDRKIKTRAMTLEGHVGSVNSVVFDGNDSNIVYSAGWDHSIRSWDVEQQVNLVTKNCEKVVLDVDYSSHSKLAATGHADNIIRLWDPRSDDGTNVKLALRGHSAWVSSVSWSSTSEYTLCSGSYDSTVRIWDIRSKGPLYTIEAEDPSKKEKVFSVHWDGERVLSGGEDKKLRLYQAKV</sequence>
<dbReference type="VEuPathDB" id="FungiDB:PHYBLDRAFT_145114"/>
<evidence type="ECO:0000256" key="1">
    <source>
        <dbReference type="ARBA" id="ARBA00022517"/>
    </source>
</evidence>
<evidence type="ECO:0000256" key="7">
    <source>
        <dbReference type="PROSITE-ProRule" id="PRU00221"/>
    </source>
</evidence>
<dbReference type="PANTHER" id="PTHR19855">
    <property type="entry name" value="WD40 REPEAT PROTEIN 12, 37"/>
    <property type="match status" value="1"/>
</dbReference>
<dbReference type="GO" id="GO:0000463">
    <property type="term" value="P:maturation of LSU-rRNA from tricistronic rRNA transcript (SSU-rRNA, 5.8S rRNA, LSU-rRNA)"/>
    <property type="evidence" value="ECO:0007669"/>
    <property type="project" value="UniProtKB-UniRule"/>
</dbReference>
<dbReference type="FunCoup" id="A0A162NEP6">
    <property type="interactions" value="419"/>
</dbReference>
<evidence type="ECO:0000256" key="3">
    <source>
        <dbReference type="ARBA" id="ARBA00022574"/>
    </source>
</evidence>
<reference evidence="11" key="1">
    <citation type="submission" date="2015-06" db="EMBL/GenBank/DDBJ databases">
        <title>Expansion of signal transduction pathways in fungi by whole-genome duplication.</title>
        <authorList>
            <consortium name="DOE Joint Genome Institute"/>
            <person name="Corrochano L.M."/>
            <person name="Kuo A."/>
            <person name="Marcet-Houben M."/>
            <person name="Polaino S."/>
            <person name="Salamov A."/>
            <person name="Villalobos J.M."/>
            <person name="Alvarez M.I."/>
            <person name="Avalos J."/>
            <person name="Benito E.P."/>
            <person name="Benoit I."/>
            <person name="Burger G."/>
            <person name="Camino L.P."/>
            <person name="Canovas D."/>
            <person name="Cerda-Olmedo E."/>
            <person name="Cheng J.-F."/>
            <person name="Dominguez A."/>
            <person name="Elias M."/>
            <person name="Eslava A.P."/>
            <person name="Glaser F."/>
            <person name="Grimwood J."/>
            <person name="Gutierrez G."/>
            <person name="Heitman J."/>
            <person name="Henrissat B."/>
            <person name="Iturriaga E.A."/>
            <person name="Lang B.F."/>
            <person name="Lavin J.L."/>
            <person name="Lee S."/>
            <person name="Li W."/>
            <person name="Lindquist E."/>
            <person name="Lopez-Garcia S."/>
            <person name="Luque E.M."/>
            <person name="Marcos A.T."/>
            <person name="Martin J."/>
            <person name="McCluskey K."/>
            <person name="Medina H.R."/>
            <person name="Miralles-Duran A."/>
            <person name="Miyazaki A."/>
            <person name="Munoz-Torres E."/>
            <person name="Oguiza J.A."/>
            <person name="Ohm R."/>
            <person name="Olmedo M."/>
            <person name="Orejas M."/>
            <person name="Ortiz-Castellanos L."/>
            <person name="Pisabarro A.G."/>
            <person name="Rodriguez-Romero J."/>
            <person name="Ruiz-Herrera J."/>
            <person name="Ruiz-Vazquez R."/>
            <person name="Sanz C."/>
            <person name="Schackwitz W."/>
            <person name="Schmutz J."/>
            <person name="Shahriari M."/>
            <person name="Shelest E."/>
            <person name="Silva-Franco F."/>
            <person name="Soanes D."/>
            <person name="Syed K."/>
            <person name="Tagua V.G."/>
            <person name="Talbot N.J."/>
            <person name="Thon M."/>
            <person name="De vries R.P."/>
            <person name="Wiebenga A."/>
            <person name="Yadav J.S."/>
            <person name="Braun E.L."/>
            <person name="Baker S."/>
            <person name="Garre V."/>
            <person name="Horwitz B."/>
            <person name="Torres-Martinez S."/>
            <person name="Idnurm A."/>
            <person name="Herrera-Estrella A."/>
            <person name="Gabaldon T."/>
            <person name="Grigoriev I.V."/>
        </authorList>
    </citation>
    <scope>NUCLEOTIDE SEQUENCE [LARGE SCALE GENOMIC DNA]</scope>
    <source>
        <strain evidence="11">NRRL 1555(-)</strain>
    </source>
</reference>
<feature type="repeat" description="WD" evidence="7">
    <location>
        <begin position="204"/>
        <end position="235"/>
    </location>
</feature>
<proteinExistence type="inferred from homology"/>
<feature type="compositionally biased region" description="Basic residues" evidence="8">
    <location>
        <begin position="253"/>
        <end position="265"/>
    </location>
</feature>
<dbReference type="Gene3D" id="2.130.10.10">
    <property type="entry name" value="YVTN repeat-like/Quinoprotein amine dehydrogenase"/>
    <property type="match status" value="1"/>
</dbReference>
<accession>A0A162NEP6</accession>